<proteinExistence type="predicted"/>
<organism evidence="1">
    <name type="scientific">Salix viminalis</name>
    <name type="common">Common osier</name>
    <name type="synonym">Basket willow</name>
    <dbReference type="NCBI Taxonomy" id="40686"/>
    <lineage>
        <taxon>Eukaryota</taxon>
        <taxon>Viridiplantae</taxon>
        <taxon>Streptophyta</taxon>
        <taxon>Embryophyta</taxon>
        <taxon>Tracheophyta</taxon>
        <taxon>Spermatophyta</taxon>
        <taxon>Magnoliopsida</taxon>
        <taxon>eudicotyledons</taxon>
        <taxon>Gunneridae</taxon>
        <taxon>Pentapetalae</taxon>
        <taxon>rosids</taxon>
        <taxon>fabids</taxon>
        <taxon>Malpighiales</taxon>
        <taxon>Salicaceae</taxon>
        <taxon>Saliceae</taxon>
        <taxon>Salix</taxon>
    </lineage>
</organism>
<evidence type="ECO:0000313" key="1">
    <source>
        <dbReference type="EMBL" id="VFU41195.1"/>
    </source>
</evidence>
<protein>
    <submittedName>
        <fullName evidence="1">Uncharacterized protein</fullName>
    </submittedName>
</protein>
<sequence>MKILISTIEENQLGKMFYTFDSLDSAGKKASHHPYSYFVYGATQFSGFSNSIVVGLEANASSRNSGEGSSLVKEAEVDERKRKKWKNLVRRSGRRNEIVGINSSNGSLEGGGNIGGGGKERGWWL</sequence>
<accession>A0A6N2LIM4</accession>
<gene>
    <name evidence="1" type="ORF">SVIM_LOCUS241135</name>
</gene>
<dbReference type="AlphaFoldDB" id="A0A6N2LIM4"/>
<dbReference type="EMBL" id="CAADRP010001560">
    <property type="protein sequence ID" value="VFU41195.1"/>
    <property type="molecule type" value="Genomic_DNA"/>
</dbReference>
<name>A0A6N2LIM4_SALVM</name>
<reference evidence="1" key="1">
    <citation type="submission" date="2019-03" db="EMBL/GenBank/DDBJ databases">
        <authorList>
            <person name="Mank J."/>
            <person name="Almeida P."/>
        </authorList>
    </citation>
    <scope>NUCLEOTIDE SEQUENCE</scope>
    <source>
        <strain evidence="1">78183</strain>
    </source>
</reference>